<dbReference type="GO" id="GO:0016779">
    <property type="term" value="F:nucleotidyltransferase activity"/>
    <property type="evidence" value="ECO:0007669"/>
    <property type="project" value="UniProtKB-KW"/>
</dbReference>
<protein>
    <submittedName>
        <fullName evidence="1">Aminoglycoside 6-adenylyltransferase</fullName>
    </submittedName>
</protein>
<reference evidence="1 2" key="1">
    <citation type="submission" date="2020-04" db="EMBL/GenBank/DDBJ databases">
        <authorList>
            <person name="Zheng R.K."/>
            <person name="Sun C.M."/>
        </authorList>
    </citation>
    <scope>NUCLEOTIDE SEQUENCE [LARGE SCALE GENOMIC DNA]</scope>
    <source>
        <strain evidence="2">zrk29</strain>
    </source>
</reference>
<dbReference type="Proteomes" id="UP000512167">
    <property type="component" value="Chromosome"/>
</dbReference>
<evidence type="ECO:0000313" key="2">
    <source>
        <dbReference type="Proteomes" id="UP000512167"/>
    </source>
</evidence>
<dbReference type="KEGG" id="tbk:HF295_07160"/>
<name>A0A7L6N387_9MOLU</name>
<dbReference type="InterPro" id="IPR043519">
    <property type="entry name" value="NT_sf"/>
</dbReference>
<dbReference type="EMBL" id="CP051151">
    <property type="protein sequence ID" value="QLY40633.1"/>
    <property type="molecule type" value="Genomic_DNA"/>
</dbReference>
<gene>
    <name evidence="1" type="ORF">HF295_07160</name>
</gene>
<proteinExistence type="predicted"/>
<dbReference type="SUPFAM" id="SSF81631">
    <property type="entry name" value="PAP/OAS1 substrate-binding domain"/>
    <property type="match status" value="1"/>
</dbReference>
<keyword evidence="1" id="KW-0808">Transferase</keyword>
<keyword evidence="1" id="KW-0548">Nucleotidyltransferase</keyword>
<dbReference type="Pfam" id="PF04439">
    <property type="entry name" value="Adenyl_transf"/>
    <property type="match status" value="1"/>
</dbReference>
<dbReference type="Gene3D" id="1.20.120.330">
    <property type="entry name" value="Nucleotidyltransferases domain 2"/>
    <property type="match status" value="1"/>
</dbReference>
<sequence>MNKHEQLLEKVIKIAKDNIHIRVLEMNGSRVNPNIEPDDYQDFDMVFYVDNYPSFIEDESWLNVFDKPLLRQTTKDQRDGDANQSFIYMMQFENGARLDLSICDVKELSMNQRDSLSVILIDKDNYQLEDYQNESSYYIQTITEKEFNYSCNEFYWLIPYVSKGIKRKQYFYAHKHLQLIRKELELMLDWWIGDQKGFNQSVGKAKSRYKDLLDKDIYQQYIKTYTNLEEKNLWQALEQALNLYHHLALHLSNKYKYPYQKNLKDKVLKFIKNNY</sequence>
<accession>A0A7L6N387</accession>
<evidence type="ECO:0000313" key="1">
    <source>
        <dbReference type="EMBL" id="QLY40633.1"/>
    </source>
</evidence>
<keyword evidence="2" id="KW-1185">Reference proteome</keyword>
<organism evidence="1 2">
    <name type="scientific">Hujiaoplasma nucleasis</name>
    <dbReference type="NCBI Taxonomy" id="2725268"/>
    <lineage>
        <taxon>Bacteria</taxon>
        <taxon>Bacillati</taxon>
        <taxon>Mycoplasmatota</taxon>
        <taxon>Mollicutes</taxon>
        <taxon>Candidatus Izemoplasmatales</taxon>
        <taxon>Hujiaoplasmataceae</taxon>
        <taxon>Hujiaoplasma</taxon>
    </lineage>
</organism>
<dbReference type="Gene3D" id="3.30.460.10">
    <property type="entry name" value="Beta Polymerase, domain 2"/>
    <property type="match status" value="1"/>
</dbReference>
<dbReference type="RefSeq" id="WP_312031479.1">
    <property type="nucleotide sequence ID" value="NZ_CP051151.1"/>
</dbReference>
<dbReference type="AlphaFoldDB" id="A0A7L6N387"/>
<dbReference type="InterPro" id="IPR007530">
    <property type="entry name" value="Aminoglycoside_adenylylTfrase"/>
</dbReference>
<dbReference type="SUPFAM" id="SSF81301">
    <property type="entry name" value="Nucleotidyltransferase"/>
    <property type="match status" value="1"/>
</dbReference>